<evidence type="ECO:0000259" key="2">
    <source>
        <dbReference type="Pfam" id="PF12072"/>
    </source>
</evidence>
<dbReference type="InterPro" id="IPR022711">
    <property type="entry name" value="RNase_Y_N"/>
</dbReference>
<evidence type="ECO:0000256" key="1">
    <source>
        <dbReference type="SAM" id="Coils"/>
    </source>
</evidence>
<dbReference type="Pfam" id="PF12072">
    <property type="entry name" value="RNase_Y_N"/>
    <property type="match status" value="1"/>
</dbReference>
<evidence type="ECO:0000313" key="3">
    <source>
        <dbReference type="EMBL" id="KKQ84038.1"/>
    </source>
</evidence>
<name>A0A0G0KWH4_9BACT</name>
<protein>
    <submittedName>
        <fullName evidence="3">Ribonuclease Y</fullName>
    </submittedName>
</protein>
<proteinExistence type="predicted"/>
<sequence>MTTANTSDPEKNTLLKKREEQIEKKEKEILEKLSKVAKLSQDEARKMLLSELQKDLTEEIAKKIRSAEERIKLESGEKAREILAEAMRHAATSYTAESYPART</sequence>
<organism evidence="3 4">
    <name type="scientific">Candidatus Woesebacteria bacterium GW2011_GWA1_38_8</name>
    <dbReference type="NCBI Taxonomy" id="1618547"/>
    <lineage>
        <taxon>Bacteria</taxon>
        <taxon>Candidatus Woeseibacteriota</taxon>
    </lineage>
</organism>
<reference evidence="3 4" key="1">
    <citation type="journal article" date="2015" name="Nature">
        <title>rRNA introns, odd ribosomes, and small enigmatic genomes across a large radiation of phyla.</title>
        <authorList>
            <person name="Brown C.T."/>
            <person name="Hug L.A."/>
            <person name="Thomas B.C."/>
            <person name="Sharon I."/>
            <person name="Castelle C.J."/>
            <person name="Singh A."/>
            <person name="Wilkins M.J."/>
            <person name="Williams K.H."/>
            <person name="Banfield J.F."/>
        </authorList>
    </citation>
    <scope>NUCLEOTIDE SEQUENCE [LARGE SCALE GENOMIC DNA]</scope>
</reference>
<feature type="domain" description="Ribonuclease Y N-terminal" evidence="2">
    <location>
        <begin position="10"/>
        <end position="92"/>
    </location>
</feature>
<feature type="coiled-coil region" evidence="1">
    <location>
        <begin position="15"/>
        <end position="42"/>
    </location>
</feature>
<evidence type="ECO:0000313" key="4">
    <source>
        <dbReference type="Proteomes" id="UP000034710"/>
    </source>
</evidence>
<dbReference type="Proteomes" id="UP000034710">
    <property type="component" value="Unassembled WGS sequence"/>
</dbReference>
<comment type="caution">
    <text evidence="3">The sequence shown here is derived from an EMBL/GenBank/DDBJ whole genome shotgun (WGS) entry which is preliminary data.</text>
</comment>
<dbReference type="AlphaFoldDB" id="A0A0G0KWH4"/>
<keyword evidence="1" id="KW-0175">Coiled coil</keyword>
<dbReference type="EMBL" id="LBVJ01000011">
    <property type="protein sequence ID" value="KKQ84038.1"/>
    <property type="molecule type" value="Genomic_DNA"/>
</dbReference>
<gene>
    <name evidence="3" type="ORF">UT06_C0011G0027</name>
</gene>
<accession>A0A0G0KWH4</accession>